<dbReference type="InterPro" id="IPR050109">
    <property type="entry name" value="HTH-type_TetR-like_transc_reg"/>
</dbReference>
<dbReference type="STRING" id="683260.SAMN05421874_14410"/>
<dbReference type="PANTHER" id="PTHR30055:SF234">
    <property type="entry name" value="HTH-TYPE TRANSCRIPTIONAL REGULATOR BETI"/>
    <property type="match status" value="1"/>
</dbReference>
<dbReference type="AlphaFoldDB" id="A0A1G9R927"/>
<protein>
    <submittedName>
        <fullName evidence="6">DNA-binding transcriptional regulator, AcrR family</fullName>
    </submittedName>
</protein>
<dbReference type="PROSITE" id="PS50977">
    <property type="entry name" value="HTH_TETR_2"/>
    <property type="match status" value="1"/>
</dbReference>
<dbReference type="InterPro" id="IPR001647">
    <property type="entry name" value="HTH_TetR"/>
</dbReference>
<gene>
    <name evidence="6" type="ORF">SAMN05421874_14410</name>
</gene>
<dbReference type="InterPro" id="IPR009057">
    <property type="entry name" value="Homeodomain-like_sf"/>
</dbReference>
<evidence type="ECO:0000256" key="1">
    <source>
        <dbReference type="ARBA" id="ARBA00023015"/>
    </source>
</evidence>
<dbReference type="SUPFAM" id="SSF46689">
    <property type="entry name" value="Homeodomain-like"/>
    <property type="match status" value="1"/>
</dbReference>
<reference evidence="6 7" key="1">
    <citation type="submission" date="2016-10" db="EMBL/GenBank/DDBJ databases">
        <authorList>
            <person name="de Groot N.N."/>
        </authorList>
    </citation>
    <scope>NUCLEOTIDE SEQUENCE [LARGE SCALE GENOMIC DNA]</scope>
    <source>
        <strain evidence="6 7">CGMCC 4.5681</strain>
    </source>
</reference>
<dbReference type="Pfam" id="PF00440">
    <property type="entry name" value="TetR_N"/>
    <property type="match status" value="1"/>
</dbReference>
<dbReference type="GO" id="GO:0003700">
    <property type="term" value="F:DNA-binding transcription factor activity"/>
    <property type="evidence" value="ECO:0007669"/>
    <property type="project" value="TreeGrafter"/>
</dbReference>
<sequence length="209" mass="22764">MSAPAAQPSIGLRELKKQRTRAAIADAALVLFLARGFDEVTIAEVARAAEVSEATVFNYFRTKEDLVFNRLDQFWIRLIDAIEHRQDGQGIVAATEAFLLDQEPTSLSSEREERLAAINRMIAESPALLARERASYDHAAIALAEVIARTTTLGEDAATAAHLILGVHKTLVAYTREQVLAGTSGQALAHRVAARTRSGYALLRRGLDA</sequence>
<organism evidence="6 7">
    <name type="scientific">Nonomuraea maritima</name>
    <dbReference type="NCBI Taxonomy" id="683260"/>
    <lineage>
        <taxon>Bacteria</taxon>
        <taxon>Bacillati</taxon>
        <taxon>Actinomycetota</taxon>
        <taxon>Actinomycetes</taxon>
        <taxon>Streptosporangiales</taxon>
        <taxon>Streptosporangiaceae</taxon>
        <taxon>Nonomuraea</taxon>
    </lineage>
</organism>
<dbReference type="PROSITE" id="PS01081">
    <property type="entry name" value="HTH_TETR_1"/>
    <property type="match status" value="1"/>
</dbReference>
<dbReference type="Gene3D" id="1.10.357.10">
    <property type="entry name" value="Tetracycline Repressor, domain 2"/>
    <property type="match status" value="1"/>
</dbReference>
<keyword evidence="1" id="KW-0805">Transcription regulation</keyword>
<dbReference type="Proteomes" id="UP000198683">
    <property type="component" value="Unassembled WGS sequence"/>
</dbReference>
<dbReference type="RefSeq" id="WP_176903485.1">
    <property type="nucleotide sequence ID" value="NZ_FNFB01000044.1"/>
</dbReference>
<evidence type="ECO:0000313" key="7">
    <source>
        <dbReference type="Proteomes" id="UP000198683"/>
    </source>
</evidence>
<dbReference type="InterPro" id="IPR023772">
    <property type="entry name" value="DNA-bd_HTH_TetR-type_CS"/>
</dbReference>
<dbReference type="GO" id="GO:0000976">
    <property type="term" value="F:transcription cis-regulatory region binding"/>
    <property type="evidence" value="ECO:0007669"/>
    <property type="project" value="TreeGrafter"/>
</dbReference>
<keyword evidence="3" id="KW-0804">Transcription</keyword>
<name>A0A1G9R927_9ACTN</name>
<evidence type="ECO:0000256" key="4">
    <source>
        <dbReference type="PROSITE-ProRule" id="PRU00335"/>
    </source>
</evidence>
<evidence type="ECO:0000313" key="6">
    <source>
        <dbReference type="EMBL" id="SDM19802.1"/>
    </source>
</evidence>
<keyword evidence="7" id="KW-1185">Reference proteome</keyword>
<evidence type="ECO:0000259" key="5">
    <source>
        <dbReference type="PROSITE" id="PS50977"/>
    </source>
</evidence>
<feature type="domain" description="HTH tetR-type" evidence="5">
    <location>
        <begin position="18"/>
        <end position="78"/>
    </location>
</feature>
<accession>A0A1G9R927</accession>
<dbReference type="PRINTS" id="PR00455">
    <property type="entry name" value="HTHTETR"/>
</dbReference>
<feature type="DNA-binding region" description="H-T-H motif" evidence="4">
    <location>
        <begin position="41"/>
        <end position="60"/>
    </location>
</feature>
<dbReference type="Gene3D" id="1.10.10.60">
    <property type="entry name" value="Homeodomain-like"/>
    <property type="match status" value="1"/>
</dbReference>
<dbReference type="EMBL" id="FNFB01000044">
    <property type="protein sequence ID" value="SDM19802.1"/>
    <property type="molecule type" value="Genomic_DNA"/>
</dbReference>
<evidence type="ECO:0000256" key="3">
    <source>
        <dbReference type="ARBA" id="ARBA00023163"/>
    </source>
</evidence>
<keyword evidence="2 4" id="KW-0238">DNA-binding</keyword>
<evidence type="ECO:0000256" key="2">
    <source>
        <dbReference type="ARBA" id="ARBA00023125"/>
    </source>
</evidence>
<proteinExistence type="predicted"/>
<dbReference type="PANTHER" id="PTHR30055">
    <property type="entry name" value="HTH-TYPE TRANSCRIPTIONAL REGULATOR RUTR"/>
    <property type="match status" value="1"/>
</dbReference>